<dbReference type="GO" id="GO:0016746">
    <property type="term" value="F:acyltransferase activity"/>
    <property type="evidence" value="ECO:0007669"/>
    <property type="project" value="UniProtKB-KW"/>
</dbReference>
<feature type="binding site" evidence="2">
    <location>
        <position position="76"/>
    </location>
    <ligand>
        <name>substrate</name>
    </ligand>
</feature>
<comment type="caution">
    <text evidence="3">The sequence shown here is derived from an EMBL/GenBank/DDBJ whole genome shotgun (WGS) entry which is preliminary data.</text>
</comment>
<comment type="similarity">
    <text evidence="1">Belongs to the transferase hexapeptide repeat family.</text>
</comment>
<dbReference type="PANTHER" id="PTHR43300">
    <property type="entry name" value="ACETYLTRANSFERASE"/>
    <property type="match status" value="1"/>
</dbReference>
<dbReference type="Proteomes" id="UP000295361">
    <property type="component" value="Unassembled WGS sequence"/>
</dbReference>
<feature type="binding site" evidence="2">
    <location>
        <position position="176"/>
    </location>
    <ligand>
        <name>acetyl-CoA</name>
        <dbReference type="ChEBI" id="CHEBI:57288"/>
    </ligand>
</feature>
<dbReference type="InterPro" id="IPR011004">
    <property type="entry name" value="Trimer_LpxA-like_sf"/>
</dbReference>
<keyword evidence="3" id="KW-0808">Transferase</keyword>
<proteinExistence type="inferred from homology"/>
<keyword evidence="3" id="KW-0012">Acyltransferase</keyword>
<dbReference type="PANTHER" id="PTHR43300:SF4">
    <property type="entry name" value="ACYL-[ACYL-CARRIER-PROTEIN]--UDP-N-ACETYLGLUCOSAMINE O-ACYLTRANSFERASE"/>
    <property type="match status" value="1"/>
</dbReference>
<dbReference type="Gene3D" id="3.40.50.20">
    <property type="match status" value="1"/>
</dbReference>
<evidence type="ECO:0000313" key="3">
    <source>
        <dbReference type="EMBL" id="TDP71391.1"/>
    </source>
</evidence>
<keyword evidence="4" id="KW-1185">Reference proteome</keyword>
<sequence length="232" mass="25140">MKTESVHKPLVLFGCGKIAEVVLQVLKQAGDREVVAVCADREFLPGDRWQGLPTVAFEDLPAQFPPDRFDLFVALGYQQMNRLRADKCQAARALGYTLASVIDPVARLPADSVHGDNCFFMGPLHVHPCVSFGSNVFMWSGAIVGHHSSIGDNCWITSGANIAGVVDVGQDSFFAINSTVAHGVKVGARCFVGANALITRATEDDQVFVVESTKPQRLTSAQFFRMSRIGDL</sequence>
<protein>
    <submittedName>
        <fullName evidence="3">Sugar O-acyltransferase (Sialic acid O-acetyltransferase NeuD family)</fullName>
    </submittedName>
</protein>
<evidence type="ECO:0000256" key="1">
    <source>
        <dbReference type="ARBA" id="ARBA00007274"/>
    </source>
</evidence>
<gene>
    <name evidence="3" type="ORF">DES47_103372</name>
</gene>
<name>A0A4R6QP50_9BURK</name>
<dbReference type="SUPFAM" id="SSF51161">
    <property type="entry name" value="Trimeric LpxA-like enzymes"/>
    <property type="match status" value="1"/>
</dbReference>
<dbReference type="InParanoid" id="A0A4R6QP50"/>
<dbReference type="Gene3D" id="2.160.10.10">
    <property type="entry name" value="Hexapeptide repeat proteins"/>
    <property type="match status" value="1"/>
</dbReference>
<dbReference type="InterPro" id="IPR020019">
    <property type="entry name" value="AcTrfase_PglD-like"/>
</dbReference>
<evidence type="ECO:0000313" key="4">
    <source>
        <dbReference type="Proteomes" id="UP000295361"/>
    </source>
</evidence>
<reference evidence="3 4" key="1">
    <citation type="submission" date="2019-03" db="EMBL/GenBank/DDBJ databases">
        <title>Genomic Encyclopedia of Type Strains, Phase IV (KMG-IV): sequencing the most valuable type-strain genomes for metagenomic binning, comparative biology and taxonomic classification.</title>
        <authorList>
            <person name="Goeker M."/>
        </authorList>
    </citation>
    <scope>NUCLEOTIDE SEQUENCE [LARGE SCALE GENOMIC DNA]</scope>
    <source>
        <strain evidence="3 4">DSM 16998</strain>
    </source>
</reference>
<dbReference type="InterPro" id="IPR050179">
    <property type="entry name" value="Trans_hexapeptide_repeat"/>
</dbReference>
<dbReference type="CDD" id="cd03360">
    <property type="entry name" value="LbH_AT_putative"/>
    <property type="match status" value="1"/>
</dbReference>
<dbReference type="Pfam" id="PF00132">
    <property type="entry name" value="Hexapep"/>
    <property type="match status" value="1"/>
</dbReference>
<dbReference type="AlphaFoldDB" id="A0A4R6QP50"/>
<dbReference type="InterPro" id="IPR001451">
    <property type="entry name" value="Hexapep"/>
</dbReference>
<dbReference type="EMBL" id="SNXS01000003">
    <property type="protein sequence ID" value="TDP71391.1"/>
    <property type="molecule type" value="Genomic_DNA"/>
</dbReference>
<accession>A0A4R6QP50</accession>
<evidence type="ECO:0000256" key="2">
    <source>
        <dbReference type="PIRSR" id="PIRSR620019-2"/>
    </source>
</evidence>
<organism evidence="3 4">
    <name type="scientific">Roseateles toxinivorans</name>
    <dbReference type="NCBI Taxonomy" id="270368"/>
    <lineage>
        <taxon>Bacteria</taxon>
        <taxon>Pseudomonadati</taxon>
        <taxon>Pseudomonadota</taxon>
        <taxon>Betaproteobacteria</taxon>
        <taxon>Burkholderiales</taxon>
        <taxon>Sphaerotilaceae</taxon>
        <taxon>Roseateles</taxon>
    </lineage>
</organism>